<organism evidence="6 7">
    <name type="scientific">Dimorphilus gyrociliatus</name>
    <dbReference type="NCBI Taxonomy" id="2664684"/>
    <lineage>
        <taxon>Eukaryota</taxon>
        <taxon>Metazoa</taxon>
        <taxon>Spiralia</taxon>
        <taxon>Lophotrochozoa</taxon>
        <taxon>Annelida</taxon>
        <taxon>Polychaeta</taxon>
        <taxon>Polychaeta incertae sedis</taxon>
        <taxon>Dinophilidae</taxon>
        <taxon>Dimorphilus</taxon>
    </lineage>
</organism>
<dbReference type="PANTHER" id="PTHR12233">
    <property type="entry name" value="VACUOLAR PROTEIN SORTING 26 RELATED"/>
    <property type="match status" value="1"/>
</dbReference>
<dbReference type="Gene3D" id="3.40.50.12780">
    <property type="entry name" value="N-terminal domain of ligase-like"/>
    <property type="match status" value="1"/>
</dbReference>
<proteinExistence type="inferred from homology"/>
<accession>A0A7I8VC58</accession>
<dbReference type="SUPFAM" id="SSF47336">
    <property type="entry name" value="ACP-like"/>
    <property type="match status" value="1"/>
</dbReference>
<keyword evidence="7" id="KW-1185">Reference proteome</keyword>
<comment type="caution">
    <text evidence="6">The sequence shown here is derived from an EMBL/GenBank/DDBJ whole genome shotgun (WGS) entry which is preliminary data.</text>
</comment>
<dbReference type="FunFam" id="2.60.40.640:FF:000001">
    <property type="entry name" value="Vacuolar protein sorting-associated protein 26A"/>
    <property type="match status" value="1"/>
</dbReference>
<evidence type="ECO:0000313" key="6">
    <source>
        <dbReference type="EMBL" id="CAD5113279.1"/>
    </source>
</evidence>
<protein>
    <submittedName>
        <fullName evidence="6">DgyrCDS2457</fullName>
    </submittedName>
</protein>
<keyword evidence="2" id="KW-0813">Transport</keyword>
<dbReference type="Pfam" id="PF03643">
    <property type="entry name" value="Vps26"/>
    <property type="match status" value="1"/>
</dbReference>
<sequence>MEETTIAKLTSLKSVVSSGEALSEELAKSFFQILPSSQLINFFGSTETTGDVTFIVLRSIEDVVKYSHDSIVSIGVPLENTIIELIDNYGQHVKLGEVGEILVTGSNVCAATICDGNLVLYGENKPIKMGDMAFIEDGNLYYSGRIDWQIKIRGHRINLQQIEELANSHPDVKRSVLFNRSETNTENRLILCYEGQIDERKLESYLADGLPQYSVPNVVARLPKIALQKHTGKIDRKATEAAYIENVKSSLESVNPDNIEKYILTIICTELCLPLERISVQDSFFHLGGTSTSAVITVARLKEVGYSITISQFLNCKLLDDVIQTIVENQNQIQISDINNDKFHTRPLRADDKSEVFRQCALAFLTKTPLDVAAGVTTESFYHLLESGWKYTLDSGVSLVVENNDGKVVGGTMLFDLAAPVEPSFVGPAEMVGNILNELELPVIEEYCKEGRWLDSFAEFTDDSLQGDENAMILYKLGQEKIRVGVEKGFDGIITVDAHPVTLEMDLRLFGYIEIKRVYPKFWVFNGQKPFDGLRDDYAVSFFGFGPSADIEVVLDGHESRKLADIKTDDGKKERCYLYYDGETVSGKVNINMRKAGSKLEHQGIKIEFIGQIELYYDRGNHHEFTSLVKELARPGEITSNSSYDFEFVQVEKPYESYTGANVRLRYFLRVTVVKRITDLVKEVDMIVHTLAQYPEMNNSIKMEVGIEDCLHIEFEYNKSKYHLKDVIVGKIYFLLVRIKIKYMEIQIIKRETTGAGQNSFSENDTIAKYEIMDGAPVRGESIPIRLFLSGYELTPTMKDINKKFSEITIFRKAEKVRKPIQQGHKQKDRQVASFENATENNTQ</sequence>
<dbReference type="Pfam" id="PF00501">
    <property type="entry name" value="AMP-binding"/>
    <property type="match status" value="1"/>
</dbReference>
<dbReference type="SUPFAM" id="SSF56801">
    <property type="entry name" value="Acetyl-CoA synthetase-like"/>
    <property type="match status" value="1"/>
</dbReference>
<evidence type="ECO:0000256" key="1">
    <source>
        <dbReference type="ARBA" id="ARBA00009100"/>
    </source>
</evidence>
<reference evidence="6 7" key="1">
    <citation type="submission" date="2020-08" db="EMBL/GenBank/DDBJ databases">
        <authorList>
            <person name="Hejnol A."/>
        </authorList>
    </citation>
    <scope>NUCLEOTIDE SEQUENCE [LARGE SCALE GENOMIC DNA]</scope>
</reference>
<evidence type="ECO:0000313" key="7">
    <source>
        <dbReference type="Proteomes" id="UP000549394"/>
    </source>
</evidence>
<comment type="similarity">
    <text evidence="1">Belongs to the VPS26 family.</text>
</comment>
<dbReference type="Pfam" id="PF00550">
    <property type="entry name" value="PP-binding"/>
    <property type="match status" value="1"/>
</dbReference>
<dbReference type="Gene3D" id="1.10.1200.10">
    <property type="entry name" value="ACP-like"/>
    <property type="match status" value="1"/>
</dbReference>
<dbReference type="InterPro" id="IPR014752">
    <property type="entry name" value="Arrestin-like_C"/>
</dbReference>
<evidence type="ECO:0000256" key="3">
    <source>
        <dbReference type="ARBA" id="ARBA00022927"/>
    </source>
</evidence>
<keyword evidence="3" id="KW-0653">Protein transport</keyword>
<dbReference type="InterPro" id="IPR042099">
    <property type="entry name" value="ANL_N_sf"/>
</dbReference>
<dbReference type="InterPro" id="IPR028934">
    <property type="entry name" value="Vps26-related"/>
</dbReference>
<evidence type="ECO:0000256" key="2">
    <source>
        <dbReference type="ARBA" id="ARBA00022448"/>
    </source>
</evidence>
<feature type="domain" description="Carrier" evidence="5">
    <location>
        <begin position="254"/>
        <end position="330"/>
    </location>
</feature>
<evidence type="ECO:0000259" key="5">
    <source>
        <dbReference type="PROSITE" id="PS50075"/>
    </source>
</evidence>
<dbReference type="Proteomes" id="UP000549394">
    <property type="component" value="Unassembled WGS sequence"/>
</dbReference>
<dbReference type="InterPro" id="IPR036736">
    <property type="entry name" value="ACP-like_sf"/>
</dbReference>
<dbReference type="Gene3D" id="2.60.40.640">
    <property type="match status" value="2"/>
</dbReference>
<dbReference type="InterPro" id="IPR045851">
    <property type="entry name" value="AMP-bd_C_sf"/>
</dbReference>
<dbReference type="InterPro" id="IPR009081">
    <property type="entry name" value="PP-bd_ACP"/>
</dbReference>
<dbReference type="OrthoDB" id="3821113at2759"/>
<feature type="compositionally biased region" description="Polar residues" evidence="4">
    <location>
        <begin position="834"/>
        <end position="844"/>
    </location>
</feature>
<feature type="region of interest" description="Disordered" evidence="4">
    <location>
        <begin position="819"/>
        <end position="844"/>
    </location>
</feature>
<dbReference type="AlphaFoldDB" id="A0A7I8VC58"/>
<name>A0A7I8VC58_9ANNE</name>
<dbReference type="PROSITE" id="PS50075">
    <property type="entry name" value="CARRIER"/>
    <property type="match status" value="1"/>
</dbReference>
<dbReference type="Gene3D" id="3.30.300.30">
    <property type="match status" value="1"/>
</dbReference>
<evidence type="ECO:0000256" key="4">
    <source>
        <dbReference type="SAM" id="MobiDB-lite"/>
    </source>
</evidence>
<gene>
    <name evidence="6" type="ORF">DGYR_LOCUS2304</name>
</gene>
<dbReference type="Gene3D" id="3.40.630.30">
    <property type="match status" value="1"/>
</dbReference>
<dbReference type="InterPro" id="IPR000873">
    <property type="entry name" value="AMP-dep_synth/lig_dom"/>
</dbReference>
<dbReference type="GO" id="GO:0006886">
    <property type="term" value="P:intracellular protein transport"/>
    <property type="evidence" value="ECO:0007669"/>
    <property type="project" value="InterPro"/>
</dbReference>
<dbReference type="EMBL" id="CAJFCJ010000003">
    <property type="protein sequence ID" value="CAD5113279.1"/>
    <property type="molecule type" value="Genomic_DNA"/>
</dbReference>